<feature type="transmembrane region" description="Helical" evidence="1">
    <location>
        <begin position="165"/>
        <end position="186"/>
    </location>
</feature>
<protein>
    <recommendedName>
        <fullName evidence="4">G-protein coupled receptors family 1 profile domain-containing protein</fullName>
    </recommendedName>
</protein>
<keyword evidence="1" id="KW-1133">Transmembrane helix</keyword>
<dbReference type="VEuPathDB" id="TrichDB:TVAGG3_0960700"/>
<evidence type="ECO:0000313" key="2">
    <source>
        <dbReference type="EMBL" id="EAY14746.1"/>
    </source>
</evidence>
<feature type="transmembrane region" description="Helical" evidence="1">
    <location>
        <begin position="46"/>
        <end position="68"/>
    </location>
</feature>
<dbReference type="Proteomes" id="UP000001542">
    <property type="component" value="Unassembled WGS sequence"/>
</dbReference>
<feature type="transmembrane region" description="Helical" evidence="1">
    <location>
        <begin position="232"/>
        <end position="254"/>
    </location>
</feature>
<gene>
    <name evidence="2" type="ORF">TVAG_038540</name>
</gene>
<dbReference type="EMBL" id="DS113266">
    <property type="protein sequence ID" value="EAY14746.1"/>
    <property type="molecule type" value="Genomic_DNA"/>
</dbReference>
<dbReference type="AlphaFoldDB" id="A2DY10"/>
<dbReference type="KEGG" id="tva:4772739"/>
<accession>A2DY10</accession>
<proteinExistence type="predicted"/>
<evidence type="ECO:0000313" key="3">
    <source>
        <dbReference type="Proteomes" id="UP000001542"/>
    </source>
</evidence>
<feature type="transmembrane region" description="Helical" evidence="1">
    <location>
        <begin position="6"/>
        <end position="25"/>
    </location>
</feature>
<organism evidence="2 3">
    <name type="scientific">Trichomonas vaginalis (strain ATCC PRA-98 / G3)</name>
    <dbReference type="NCBI Taxonomy" id="412133"/>
    <lineage>
        <taxon>Eukaryota</taxon>
        <taxon>Metamonada</taxon>
        <taxon>Parabasalia</taxon>
        <taxon>Trichomonadida</taxon>
        <taxon>Trichomonadidae</taxon>
        <taxon>Trichomonas</taxon>
    </lineage>
</organism>
<dbReference type="RefSeq" id="XP_001326969.1">
    <property type="nucleotide sequence ID" value="XM_001326934.1"/>
</dbReference>
<keyword evidence="3" id="KW-1185">Reference proteome</keyword>
<reference evidence="2" key="2">
    <citation type="journal article" date="2007" name="Science">
        <title>Draft genome sequence of the sexually transmitted pathogen Trichomonas vaginalis.</title>
        <authorList>
            <person name="Carlton J.M."/>
            <person name="Hirt R.P."/>
            <person name="Silva J.C."/>
            <person name="Delcher A.L."/>
            <person name="Schatz M."/>
            <person name="Zhao Q."/>
            <person name="Wortman J.R."/>
            <person name="Bidwell S.L."/>
            <person name="Alsmark U.C.M."/>
            <person name="Besteiro S."/>
            <person name="Sicheritz-Ponten T."/>
            <person name="Noel C.J."/>
            <person name="Dacks J.B."/>
            <person name="Foster P.G."/>
            <person name="Simillion C."/>
            <person name="Van de Peer Y."/>
            <person name="Miranda-Saavedra D."/>
            <person name="Barton G.J."/>
            <person name="Westrop G.D."/>
            <person name="Mueller S."/>
            <person name="Dessi D."/>
            <person name="Fiori P.L."/>
            <person name="Ren Q."/>
            <person name="Paulsen I."/>
            <person name="Zhang H."/>
            <person name="Bastida-Corcuera F.D."/>
            <person name="Simoes-Barbosa A."/>
            <person name="Brown M.T."/>
            <person name="Hayes R.D."/>
            <person name="Mukherjee M."/>
            <person name="Okumura C.Y."/>
            <person name="Schneider R."/>
            <person name="Smith A.J."/>
            <person name="Vanacova S."/>
            <person name="Villalvazo M."/>
            <person name="Haas B.J."/>
            <person name="Pertea M."/>
            <person name="Feldblyum T.V."/>
            <person name="Utterback T.R."/>
            <person name="Shu C.L."/>
            <person name="Osoegawa K."/>
            <person name="de Jong P.J."/>
            <person name="Hrdy I."/>
            <person name="Horvathova L."/>
            <person name="Zubacova Z."/>
            <person name="Dolezal P."/>
            <person name="Malik S.B."/>
            <person name="Logsdon J.M. Jr."/>
            <person name="Henze K."/>
            <person name="Gupta A."/>
            <person name="Wang C.C."/>
            <person name="Dunne R.L."/>
            <person name="Upcroft J.A."/>
            <person name="Upcroft P."/>
            <person name="White O."/>
            <person name="Salzberg S.L."/>
            <person name="Tang P."/>
            <person name="Chiu C.-H."/>
            <person name="Lee Y.-S."/>
            <person name="Embley T.M."/>
            <person name="Coombs G.H."/>
            <person name="Mottram J.C."/>
            <person name="Tachezy J."/>
            <person name="Fraser-Liggett C.M."/>
            <person name="Johnson P.J."/>
        </authorList>
    </citation>
    <scope>NUCLEOTIDE SEQUENCE [LARGE SCALE GENOMIC DNA]</scope>
    <source>
        <strain evidence="2">G3</strain>
    </source>
</reference>
<evidence type="ECO:0008006" key="4">
    <source>
        <dbReference type="Google" id="ProtNLM"/>
    </source>
</evidence>
<dbReference type="InParanoid" id="A2DY10"/>
<dbReference type="VEuPathDB" id="TrichDB:TVAG_038540"/>
<evidence type="ECO:0000256" key="1">
    <source>
        <dbReference type="SAM" id="Phobius"/>
    </source>
</evidence>
<keyword evidence="1" id="KW-0472">Membrane</keyword>
<keyword evidence="1" id="KW-0812">Transmembrane</keyword>
<feature type="transmembrane region" description="Helical" evidence="1">
    <location>
        <begin position="125"/>
        <end position="145"/>
    </location>
</feature>
<reference evidence="2" key="1">
    <citation type="submission" date="2006-10" db="EMBL/GenBank/DDBJ databases">
        <authorList>
            <person name="Amadeo P."/>
            <person name="Zhao Q."/>
            <person name="Wortman J."/>
            <person name="Fraser-Liggett C."/>
            <person name="Carlton J."/>
        </authorList>
    </citation>
    <scope>NUCLEOTIDE SEQUENCE</scope>
    <source>
        <strain evidence="2">G3</strain>
    </source>
</reference>
<feature type="transmembrane region" description="Helical" evidence="1">
    <location>
        <begin position="207"/>
        <end position="226"/>
    </location>
</feature>
<dbReference type="OrthoDB" id="10633418at2759"/>
<feature type="transmembrane region" description="Helical" evidence="1">
    <location>
        <begin position="88"/>
        <end position="113"/>
    </location>
</feature>
<sequence length="292" mass="32933">MVEMNLISDILEIVIAIPFICYYIYIMALTRKWKELEFNRMWRTRLFLALSAFLYTLIYAVANVRMLTKLYGKKVGSPVCAAYGCAHSGLFLSIFIIIVTILIKLATSVAALDSGTPNSPIIKKAVLISLITVIITAAIVIVDIFKLDLPVFESYNESENTCFNSTLQSTVIFILVLVCFIITVRIRDDSDYLGLNRNHKRIVGRFSLTYIAFFVASLVSEVSPWIGGWARVVTQLLTSVLNQVSFIICLNFLVQKPINDAKEIPLYRGTITKRHNKYNDSHEVQLLDAESA</sequence>
<name>A2DY10_TRIV3</name>